<gene>
    <name evidence="2" type="ORF">M8C21_033992</name>
</gene>
<dbReference type="EMBL" id="JAMZMK010008038">
    <property type="protein sequence ID" value="KAI7742259.1"/>
    <property type="molecule type" value="Genomic_DNA"/>
</dbReference>
<comment type="caution">
    <text evidence="2">The sequence shown here is derived from an EMBL/GenBank/DDBJ whole genome shotgun (WGS) entry which is preliminary data.</text>
</comment>
<dbReference type="SUPFAM" id="SSF81383">
    <property type="entry name" value="F-box domain"/>
    <property type="match status" value="1"/>
</dbReference>
<feature type="domain" description="F-box" evidence="1">
    <location>
        <begin position="24"/>
        <end position="72"/>
    </location>
</feature>
<dbReference type="PANTHER" id="PTHR31293:SF12">
    <property type="entry name" value="RNI-LIKE SUPERFAMILY PROTEIN"/>
    <property type="match status" value="1"/>
</dbReference>
<dbReference type="PANTHER" id="PTHR31293">
    <property type="entry name" value="RNI-LIKE SUPERFAMILY PROTEIN"/>
    <property type="match status" value="1"/>
</dbReference>
<dbReference type="InterPro" id="IPR053781">
    <property type="entry name" value="F-box_AtFBL13-like"/>
</dbReference>
<dbReference type="Gene3D" id="1.20.1280.50">
    <property type="match status" value="1"/>
</dbReference>
<proteinExistence type="predicted"/>
<evidence type="ECO:0000259" key="1">
    <source>
        <dbReference type="PROSITE" id="PS50181"/>
    </source>
</evidence>
<evidence type="ECO:0000313" key="2">
    <source>
        <dbReference type="EMBL" id="KAI7742259.1"/>
    </source>
</evidence>
<dbReference type="InterPro" id="IPR036047">
    <property type="entry name" value="F-box-like_dom_sf"/>
</dbReference>
<dbReference type="AlphaFoldDB" id="A0AAD5CIK8"/>
<organism evidence="2 3">
    <name type="scientific">Ambrosia artemisiifolia</name>
    <name type="common">Common ragweed</name>
    <dbReference type="NCBI Taxonomy" id="4212"/>
    <lineage>
        <taxon>Eukaryota</taxon>
        <taxon>Viridiplantae</taxon>
        <taxon>Streptophyta</taxon>
        <taxon>Embryophyta</taxon>
        <taxon>Tracheophyta</taxon>
        <taxon>Spermatophyta</taxon>
        <taxon>Magnoliopsida</taxon>
        <taxon>eudicotyledons</taxon>
        <taxon>Gunneridae</taxon>
        <taxon>Pentapetalae</taxon>
        <taxon>asterids</taxon>
        <taxon>campanulids</taxon>
        <taxon>Asterales</taxon>
        <taxon>Asteraceae</taxon>
        <taxon>Asteroideae</taxon>
        <taxon>Heliantheae alliance</taxon>
        <taxon>Heliantheae</taxon>
        <taxon>Ambrosia</taxon>
    </lineage>
</organism>
<keyword evidence="3" id="KW-1185">Reference proteome</keyword>
<name>A0AAD5CIK8_AMBAR</name>
<evidence type="ECO:0000313" key="3">
    <source>
        <dbReference type="Proteomes" id="UP001206925"/>
    </source>
</evidence>
<reference evidence="2" key="1">
    <citation type="submission" date="2022-06" db="EMBL/GenBank/DDBJ databases">
        <title>Uncovering the hologenomic basis of an extraordinary plant invasion.</title>
        <authorList>
            <person name="Bieker V.C."/>
            <person name="Martin M.D."/>
            <person name="Gilbert T."/>
            <person name="Hodgins K."/>
            <person name="Battlay P."/>
            <person name="Petersen B."/>
            <person name="Wilson J."/>
        </authorList>
    </citation>
    <scope>NUCLEOTIDE SEQUENCE</scope>
    <source>
        <strain evidence="2">AA19_3_7</strain>
        <tissue evidence="2">Leaf</tissue>
    </source>
</reference>
<accession>A0AAD5CIK8</accession>
<dbReference type="InterPro" id="IPR055294">
    <property type="entry name" value="FBL60-like"/>
</dbReference>
<dbReference type="Proteomes" id="UP001206925">
    <property type="component" value="Unassembled WGS sequence"/>
</dbReference>
<feature type="non-terminal residue" evidence="2">
    <location>
        <position position="97"/>
    </location>
</feature>
<dbReference type="PROSITE" id="PS50181">
    <property type="entry name" value="FBOX"/>
    <property type="match status" value="1"/>
</dbReference>
<sequence>MNGCPSHRRLKIEVNMSSIGEDIEDRLSNLPEDTLSHILSLMPTKFAVRTSVLSKRWRYTWMLVTRLYFDDIHPVYNKKVLSKFVDRVMENCKSSQL</sequence>
<protein>
    <recommendedName>
        <fullName evidence="1">F-box domain-containing protein</fullName>
    </recommendedName>
</protein>
<dbReference type="InterPro" id="IPR001810">
    <property type="entry name" value="F-box_dom"/>
</dbReference>
<dbReference type="Pfam" id="PF00646">
    <property type="entry name" value="F-box"/>
    <property type="match status" value="1"/>
</dbReference>
<dbReference type="CDD" id="cd22160">
    <property type="entry name" value="F-box_AtFBL13-like"/>
    <property type="match status" value="1"/>
</dbReference>